<sequence>MHRNGEIYCNKCKKQINSNQGMNREEFLRVEKVWGYFSGKDGEKHSFDLCESCYDELLKGFALPAECEEETELL</sequence>
<evidence type="ECO:0000313" key="1">
    <source>
        <dbReference type="EMBL" id="TGX97348.1"/>
    </source>
</evidence>
<comment type="caution">
    <text evidence="1">The sequence shown here is derived from an EMBL/GenBank/DDBJ whole genome shotgun (WGS) entry which is preliminary data.</text>
</comment>
<proteinExistence type="predicted"/>
<accession>A0AC61QY06</accession>
<dbReference type="Proteomes" id="UP000307720">
    <property type="component" value="Unassembled WGS sequence"/>
</dbReference>
<dbReference type="EMBL" id="SRZB01000033">
    <property type="protein sequence ID" value="TGX97348.1"/>
    <property type="molecule type" value="Genomic_DNA"/>
</dbReference>
<evidence type="ECO:0000313" key="2">
    <source>
        <dbReference type="Proteomes" id="UP000307720"/>
    </source>
</evidence>
<reference evidence="1" key="1">
    <citation type="submission" date="2019-04" db="EMBL/GenBank/DDBJ databases">
        <title>Microbes associate with the intestines of laboratory mice.</title>
        <authorList>
            <person name="Navarre W."/>
            <person name="Wong E."/>
            <person name="Huang K."/>
            <person name="Tropini C."/>
            <person name="Ng K."/>
            <person name="Yu B."/>
        </authorList>
    </citation>
    <scope>NUCLEOTIDE SEQUENCE</scope>
    <source>
        <strain evidence="1">NM72_1-8</strain>
    </source>
</reference>
<name>A0AC61QY06_9FIRM</name>
<keyword evidence="2" id="KW-1185">Reference proteome</keyword>
<organism evidence="1 2">
    <name type="scientific">Hominisplanchenecus murintestinalis</name>
    <dbReference type="NCBI Taxonomy" id="2941517"/>
    <lineage>
        <taxon>Bacteria</taxon>
        <taxon>Bacillati</taxon>
        <taxon>Bacillota</taxon>
        <taxon>Clostridia</taxon>
        <taxon>Lachnospirales</taxon>
        <taxon>Lachnospiraceae</taxon>
        <taxon>Hominisplanchenecus</taxon>
    </lineage>
</organism>
<protein>
    <submittedName>
        <fullName evidence="1">Uncharacterized protein</fullName>
    </submittedName>
</protein>
<gene>
    <name evidence="1" type="ORF">E5357_12800</name>
</gene>